<keyword evidence="2" id="KW-0472">Membrane</keyword>
<organism evidence="4">
    <name type="scientific">Fagus sylvatica</name>
    <name type="common">Beechnut</name>
    <dbReference type="NCBI Taxonomy" id="28930"/>
    <lineage>
        <taxon>Eukaryota</taxon>
        <taxon>Viridiplantae</taxon>
        <taxon>Streptophyta</taxon>
        <taxon>Embryophyta</taxon>
        <taxon>Tracheophyta</taxon>
        <taxon>Spermatophyta</taxon>
        <taxon>Magnoliopsida</taxon>
        <taxon>eudicotyledons</taxon>
        <taxon>Gunneridae</taxon>
        <taxon>Pentapetalae</taxon>
        <taxon>rosids</taxon>
        <taxon>fabids</taxon>
        <taxon>Fagales</taxon>
        <taxon>Fagaceae</taxon>
        <taxon>Fagus</taxon>
    </lineage>
</organism>
<feature type="domain" description="Rad60/SUMO-like" evidence="3">
    <location>
        <begin position="208"/>
        <end position="276"/>
    </location>
</feature>
<dbReference type="InterPro" id="IPR022617">
    <property type="entry name" value="Rad60/SUMO-like_dom"/>
</dbReference>
<evidence type="ECO:0000256" key="1">
    <source>
        <dbReference type="SAM" id="MobiDB-lite"/>
    </source>
</evidence>
<dbReference type="Gene3D" id="3.10.20.90">
    <property type="entry name" value="Phosphatidylinositol 3-kinase Catalytic Subunit, Chain A, domain 1"/>
    <property type="match status" value="1"/>
</dbReference>
<keyword evidence="2" id="KW-1133">Transmembrane helix</keyword>
<dbReference type="SUPFAM" id="SSF54236">
    <property type="entry name" value="Ubiquitin-like"/>
    <property type="match status" value="1"/>
</dbReference>
<gene>
    <name evidence="4" type="ORF">FSB_LOCUS49846</name>
</gene>
<sequence>MTDSIEEFEPLFDYRRVQPHNFVCIDDDDDDDEASPELSPKRKKISKPILVYVMMNIIVDAKENTDVIKIVDQENEELDWLAPPPKSNAPKTVEEDSTIRELSGSGSDGSRVVMVAVAVVAVSVVEVLAVVAVLVAQRNGVGHRDLMLLNTIKAFRQGLGDQTSVESAGDVLRAVEEAARRELGSSMQSSLEAVAGQPAKPSCERVKIVISIQDKDGLKQFRIYMDDKFERLFKMYADKVKLDIQNLVFCFDGDKIIPAATPDSLGMEDNDIIEVHVKSS</sequence>
<feature type="transmembrane region" description="Helical" evidence="2">
    <location>
        <begin position="112"/>
        <end position="136"/>
    </location>
</feature>
<dbReference type="CDD" id="cd01763">
    <property type="entry name" value="Ubl_SUMO_like"/>
    <property type="match status" value="1"/>
</dbReference>
<reference evidence="4" key="1">
    <citation type="submission" date="2018-02" db="EMBL/GenBank/DDBJ databases">
        <authorList>
            <person name="Cohen D.B."/>
            <person name="Kent A.D."/>
        </authorList>
    </citation>
    <scope>NUCLEOTIDE SEQUENCE</scope>
</reference>
<accession>A0A2N9ICX3</accession>
<dbReference type="InterPro" id="IPR029071">
    <property type="entry name" value="Ubiquitin-like_domsf"/>
</dbReference>
<evidence type="ECO:0000256" key="2">
    <source>
        <dbReference type="SAM" id="Phobius"/>
    </source>
</evidence>
<proteinExistence type="predicted"/>
<feature type="region of interest" description="Disordered" evidence="1">
    <location>
        <begin position="82"/>
        <end position="107"/>
    </location>
</feature>
<evidence type="ECO:0000313" key="4">
    <source>
        <dbReference type="EMBL" id="SPD21964.1"/>
    </source>
</evidence>
<dbReference type="PANTHER" id="PTHR47813:SF2">
    <property type="entry name" value="UBIQUITIN-LIKE SUPERFAMILY PROTEIN"/>
    <property type="match status" value="1"/>
</dbReference>
<dbReference type="PANTHER" id="PTHR47813">
    <property type="entry name" value="UBIQUITIN-LIKE SUPERFAMILY PROTEIN"/>
    <property type="match status" value="1"/>
</dbReference>
<dbReference type="EMBL" id="OIVN01005334">
    <property type="protein sequence ID" value="SPD21964.1"/>
    <property type="molecule type" value="Genomic_DNA"/>
</dbReference>
<keyword evidence="2" id="KW-0812">Transmembrane</keyword>
<name>A0A2N9ICX3_FAGSY</name>
<evidence type="ECO:0000259" key="3">
    <source>
        <dbReference type="Pfam" id="PF11976"/>
    </source>
</evidence>
<dbReference type="Pfam" id="PF11976">
    <property type="entry name" value="Rad60-SLD"/>
    <property type="match status" value="1"/>
</dbReference>
<dbReference type="AlphaFoldDB" id="A0A2N9ICX3"/>
<protein>
    <recommendedName>
        <fullName evidence="3">Rad60/SUMO-like domain-containing protein</fullName>
    </recommendedName>
</protein>